<evidence type="ECO:0000256" key="4">
    <source>
        <dbReference type="ARBA" id="ARBA00022840"/>
    </source>
</evidence>
<dbReference type="InterPro" id="IPR000719">
    <property type="entry name" value="Prot_kinase_dom"/>
</dbReference>
<gene>
    <name evidence="8" type="ORF">K505DRAFT_328608</name>
</gene>
<feature type="region of interest" description="Disordered" evidence="6">
    <location>
        <begin position="176"/>
        <end position="196"/>
    </location>
</feature>
<dbReference type="PANTHER" id="PTHR11042">
    <property type="entry name" value="EUKARYOTIC TRANSLATION INITIATION FACTOR 2-ALPHA KINASE EIF2-ALPHA KINASE -RELATED"/>
    <property type="match status" value="1"/>
</dbReference>
<dbReference type="SUPFAM" id="SSF56112">
    <property type="entry name" value="Protein kinase-like (PK-like)"/>
    <property type="match status" value="1"/>
</dbReference>
<dbReference type="GO" id="GO:0005524">
    <property type="term" value="F:ATP binding"/>
    <property type="evidence" value="ECO:0007669"/>
    <property type="project" value="UniProtKB-KW"/>
</dbReference>
<feature type="domain" description="Protein kinase" evidence="7">
    <location>
        <begin position="17"/>
        <end position="304"/>
    </location>
</feature>
<reference evidence="8" key="1">
    <citation type="journal article" date="2020" name="Stud. Mycol.">
        <title>101 Dothideomycetes genomes: a test case for predicting lifestyles and emergence of pathogens.</title>
        <authorList>
            <person name="Haridas S."/>
            <person name="Albert R."/>
            <person name="Binder M."/>
            <person name="Bloem J."/>
            <person name="Labutti K."/>
            <person name="Salamov A."/>
            <person name="Andreopoulos B."/>
            <person name="Baker S."/>
            <person name="Barry K."/>
            <person name="Bills G."/>
            <person name="Bluhm B."/>
            <person name="Cannon C."/>
            <person name="Castanera R."/>
            <person name="Culley D."/>
            <person name="Daum C."/>
            <person name="Ezra D."/>
            <person name="Gonzalez J."/>
            <person name="Henrissat B."/>
            <person name="Kuo A."/>
            <person name="Liang C."/>
            <person name="Lipzen A."/>
            <person name="Lutzoni F."/>
            <person name="Magnuson J."/>
            <person name="Mondo S."/>
            <person name="Nolan M."/>
            <person name="Ohm R."/>
            <person name="Pangilinan J."/>
            <person name="Park H.-J."/>
            <person name="Ramirez L."/>
            <person name="Alfaro M."/>
            <person name="Sun H."/>
            <person name="Tritt A."/>
            <person name="Yoshinaga Y."/>
            <person name="Zwiers L.-H."/>
            <person name="Turgeon B."/>
            <person name="Goodwin S."/>
            <person name="Spatafora J."/>
            <person name="Crous P."/>
            <person name="Grigoriev I."/>
        </authorList>
    </citation>
    <scope>NUCLEOTIDE SEQUENCE</scope>
    <source>
        <strain evidence="8">CBS 109.77</strain>
    </source>
</reference>
<evidence type="ECO:0000256" key="2">
    <source>
        <dbReference type="ARBA" id="ARBA00022741"/>
    </source>
</evidence>
<evidence type="ECO:0000259" key="7">
    <source>
        <dbReference type="PROSITE" id="PS50011"/>
    </source>
</evidence>
<dbReference type="GO" id="GO:0005634">
    <property type="term" value="C:nucleus"/>
    <property type="evidence" value="ECO:0007669"/>
    <property type="project" value="TreeGrafter"/>
</dbReference>
<keyword evidence="4" id="KW-0067">ATP-binding</keyword>
<feature type="compositionally biased region" description="Polar residues" evidence="6">
    <location>
        <begin position="176"/>
        <end position="192"/>
    </location>
</feature>
<dbReference type="InterPro" id="IPR011009">
    <property type="entry name" value="Kinase-like_dom_sf"/>
</dbReference>
<dbReference type="SMART" id="SM00220">
    <property type="entry name" value="S_TKc"/>
    <property type="match status" value="1"/>
</dbReference>
<evidence type="ECO:0000256" key="5">
    <source>
        <dbReference type="ARBA" id="ARBA00037982"/>
    </source>
</evidence>
<evidence type="ECO:0000256" key="3">
    <source>
        <dbReference type="ARBA" id="ARBA00022777"/>
    </source>
</evidence>
<dbReference type="GO" id="GO:0004672">
    <property type="term" value="F:protein kinase activity"/>
    <property type="evidence" value="ECO:0007669"/>
    <property type="project" value="InterPro"/>
</dbReference>
<dbReference type="EMBL" id="MU002178">
    <property type="protein sequence ID" value="KAF2788889.1"/>
    <property type="molecule type" value="Genomic_DNA"/>
</dbReference>
<dbReference type="GO" id="GO:0005737">
    <property type="term" value="C:cytoplasm"/>
    <property type="evidence" value="ECO:0007669"/>
    <property type="project" value="TreeGrafter"/>
</dbReference>
<name>A0A6A6WXR1_9PLEO</name>
<dbReference type="InterPro" id="IPR008271">
    <property type="entry name" value="Ser/Thr_kinase_AS"/>
</dbReference>
<dbReference type="PROSITE" id="PS50011">
    <property type="entry name" value="PROTEIN_KINASE_DOM"/>
    <property type="match status" value="1"/>
</dbReference>
<accession>A0A6A6WXR1</accession>
<evidence type="ECO:0000256" key="6">
    <source>
        <dbReference type="SAM" id="MobiDB-lite"/>
    </source>
</evidence>
<keyword evidence="3 8" id="KW-0418">Kinase</keyword>
<keyword evidence="1" id="KW-0808">Transferase</keyword>
<dbReference type="Gene3D" id="1.10.510.10">
    <property type="entry name" value="Transferase(Phosphotransferase) domain 1"/>
    <property type="match status" value="1"/>
</dbReference>
<dbReference type="InterPro" id="IPR050339">
    <property type="entry name" value="CC_SR_Kinase"/>
</dbReference>
<dbReference type="PROSITE" id="PS00108">
    <property type="entry name" value="PROTEIN_KINASE_ST"/>
    <property type="match status" value="1"/>
</dbReference>
<evidence type="ECO:0000313" key="8">
    <source>
        <dbReference type="EMBL" id="KAF2788889.1"/>
    </source>
</evidence>
<dbReference type="Proteomes" id="UP000799757">
    <property type="component" value="Unassembled WGS sequence"/>
</dbReference>
<keyword evidence="9" id="KW-1185">Reference proteome</keyword>
<protein>
    <submittedName>
        <fullName evidence="8">Kinase-like protein</fullName>
    </submittedName>
</protein>
<evidence type="ECO:0000313" key="9">
    <source>
        <dbReference type="Proteomes" id="UP000799757"/>
    </source>
</evidence>
<dbReference type="OrthoDB" id="3785944at2759"/>
<dbReference type="AlphaFoldDB" id="A0A6A6WXR1"/>
<proteinExistence type="inferred from homology"/>
<organism evidence="8 9">
    <name type="scientific">Melanomma pulvis-pyrius CBS 109.77</name>
    <dbReference type="NCBI Taxonomy" id="1314802"/>
    <lineage>
        <taxon>Eukaryota</taxon>
        <taxon>Fungi</taxon>
        <taxon>Dikarya</taxon>
        <taxon>Ascomycota</taxon>
        <taxon>Pezizomycotina</taxon>
        <taxon>Dothideomycetes</taxon>
        <taxon>Pleosporomycetidae</taxon>
        <taxon>Pleosporales</taxon>
        <taxon>Melanommataceae</taxon>
        <taxon>Melanomma</taxon>
    </lineage>
</organism>
<evidence type="ECO:0000256" key="1">
    <source>
        <dbReference type="ARBA" id="ARBA00022679"/>
    </source>
</evidence>
<comment type="similarity">
    <text evidence="5">Belongs to the protein kinase superfamily. Ser/Thr protein kinase family. GCN2 subfamily.</text>
</comment>
<dbReference type="Pfam" id="PF00069">
    <property type="entry name" value="Pkinase"/>
    <property type="match status" value="1"/>
</dbReference>
<keyword evidence="2" id="KW-0547">Nucleotide-binding</keyword>
<sequence length="363" mass="41938">MPTESHHVYDDHRQIPLRHIRSLGFGSHGTVDAVERASDNPGDKLYARKVFFLPKIPRPRELDEILEEIKIARNLQHVHIVRLVETYQCEHTYAMIMEPVADGNLQQYLMNLDNESEHMDSGCRAHLSQWFGCLAKALAFLHARGILHRDIKPQNILTLHENVLLTDFGLSKEQEQTLSATTETRGTPTYRSPEQEKWRRPGRRSDIFSLGAVFLEMLTVCSGQRQLTQFRDFRGGPYCENIDNVYTWSEILSKRNVGLHGGNTLKWFPTMLFICQAMLQIKQERRPYADVLVRCWACQRHSGVPPTPCNCNAFPAGQERYVHGTLHQAHKTAFEHGDWLLERLLNAKLLNFPEQFLVMSLRE</sequence>
<dbReference type="CDD" id="cd00180">
    <property type="entry name" value="PKc"/>
    <property type="match status" value="1"/>
</dbReference>